<keyword evidence="5" id="KW-0812">Transmembrane</keyword>
<organism evidence="7 8">
    <name type="scientific">Paraburkholderia caledonica</name>
    <dbReference type="NCBI Taxonomy" id="134536"/>
    <lineage>
        <taxon>Bacteria</taxon>
        <taxon>Pseudomonadati</taxon>
        <taxon>Pseudomonadota</taxon>
        <taxon>Betaproteobacteria</taxon>
        <taxon>Burkholderiales</taxon>
        <taxon>Burkholderiaceae</taxon>
        <taxon>Paraburkholderia</taxon>
    </lineage>
</organism>
<keyword evidence="8" id="KW-1185">Reference proteome</keyword>
<proteinExistence type="inferred from homology"/>
<feature type="domain" description="Peptidase S49" evidence="6">
    <location>
        <begin position="133"/>
        <end position="276"/>
    </location>
</feature>
<protein>
    <submittedName>
        <fullName evidence="7">Protease-4</fullName>
        <ecNumber evidence="7">3.4.21.-</ecNumber>
    </submittedName>
</protein>
<dbReference type="PANTHER" id="PTHR42987:SF8">
    <property type="entry name" value="PROTEINASE"/>
    <property type="match status" value="1"/>
</dbReference>
<dbReference type="InterPro" id="IPR029045">
    <property type="entry name" value="ClpP/crotonase-like_dom_sf"/>
</dbReference>
<keyword evidence="5" id="KW-0472">Membrane</keyword>
<accession>A0ABU1L2P3</accession>
<evidence type="ECO:0000256" key="1">
    <source>
        <dbReference type="ARBA" id="ARBA00008683"/>
    </source>
</evidence>
<sequence>MSGHSRVSADEPGWERAALERIALAAINEQRAARRWKIFFRLLFLVLLGLVIWAVFIFSGDKLAATGRHTALIALDGEISADTNANAEDVGAALESAFGDAGTAGVILRCNSPGGSPVQAGIIYDQIRRLRAKHPSIPLYVVVGDMCASGGYYAAAAGDKIYVDKASIVGSIGVLMDSFGFTGLMDKLGIQRRLHTSGENKGFYDPFSPETPKMDEHAQEMLDQIHGQFIDAVRQGRGKRLHETPDMFSGLFWTGQKSVELGLADGFGDANFVAREIVKAPEIVDYTVKESITDRVARKFGAAVGNGAVHAMALGGKLNLR</sequence>
<dbReference type="SUPFAM" id="SSF52096">
    <property type="entry name" value="ClpP/crotonase"/>
    <property type="match status" value="1"/>
</dbReference>
<dbReference type="EMBL" id="JAVDQN010000003">
    <property type="protein sequence ID" value="MDR6377496.1"/>
    <property type="molecule type" value="Genomic_DNA"/>
</dbReference>
<dbReference type="GO" id="GO:0008233">
    <property type="term" value="F:peptidase activity"/>
    <property type="evidence" value="ECO:0007669"/>
    <property type="project" value="UniProtKB-KW"/>
</dbReference>
<dbReference type="PANTHER" id="PTHR42987">
    <property type="entry name" value="PEPTIDASE S49"/>
    <property type="match status" value="1"/>
</dbReference>
<name>A0ABU1L2P3_9BURK</name>
<evidence type="ECO:0000259" key="6">
    <source>
        <dbReference type="Pfam" id="PF01343"/>
    </source>
</evidence>
<dbReference type="GO" id="GO:0006508">
    <property type="term" value="P:proteolysis"/>
    <property type="evidence" value="ECO:0007669"/>
    <property type="project" value="UniProtKB-KW"/>
</dbReference>
<dbReference type="Pfam" id="PF01343">
    <property type="entry name" value="Peptidase_S49"/>
    <property type="match status" value="1"/>
</dbReference>
<feature type="transmembrane region" description="Helical" evidence="5">
    <location>
        <begin position="38"/>
        <end position="58"/>
    </location>
</feature>
<keyword evidence="2 7" id="KW-0645">Protease</keyword>
<reference evidence="7 8" key="1">
    <citation type="submission" date="2023-07" db="EMBL/GenBank/DDBJ databases">
        <title>Sorghum-associated microbial communities from plants grown in Nebraska, USA.</title>
        <authorList>
            <person name="Schachtman D."/>
        </authorList>
    </citation>
    <scope>NUCLEOTIDE SEQUENCE [LARGE SCALE GENOMIC DNA]</scope>
    <source>
        <strain evidence="7 8">DS1039</strain>
    </source>
</reference>
<dbReference type="Gene3D" id="3.90.226.10">
    <property type="entry name" value="2-enoyl-CoA Hydratase, Chain A, domain 1"/>
    <property type="match status" value="1"/>
</dbReference>
<dbReference type="CDD" id="cd07023">
    <property type="entry name" value="S49_Sppa_N_C"/>
    <property type="match status" value="1"/>
</dbReference>
<evidence type="ECO:0000313" key="7">
    <source>
        <dbReference type="EMBL" id="MDR6377496.1"/>
    </source>
</evidence>
<comment type="similarity">
    <text evidence="1">Belongs to the peptidase S49 family.</text>
</comment>
<evidence type="ECO:0000313" key="8">
    <source>
        <dbReference type="Proteomes" id="UP001185254"/>
    </source>
</evidence>
<dbReference type="InterPro" id="IPR047272">
    <property type="entry name" value="S49_SppA_C"/>
</dbReference>
<evidence type="ECO:0000256" key="5">
    <source>
        <dbReference type="SAM" id="Phobius"/>
    </source>
</evidence>
<dbReference type="InterPro" id="IPR002142">
    <property type="entry name" value="Peptidase_S49"/>
</dbReference>
<keyword evidence="5" id="KW-1133">Transmembrane helix</keyword>
<evidence type="ECO:0000256" key="3">
    <source>
        <dbReference type="ARBA" id="ARBA00022801"/>
    </source>
</evidence>
<gene>
    <name evidence="7" type="ORF">J2776_004196</name>
</gene>
<evidence type="ECO:0000256" key="4">
    <source>
        <dbReference type="ARBA" id="ARBA00022825"/>
    </source>
</evidence>
<evidence type="ECO:0000256" key="2">
    <source>
        <dbReference type="ARBA" id="ARBA00022670"/>
    </source>
</evidence>
<keyword evidence="4" id="KW-0720">Serine protease</keyword>
<dbReference type="Proteomes" id="UP001185254">
    <property type="component" value="Unassembled WGS sequence"/>
</dbReference>
<keyword evidence="3 7" id="KW-0378">Hydrolase</keyword>
<comment type="caution">
    <text evidence="7">The sequence shown here is derived from an EMBL/GenBank/DDBJ whole genome shotgun (WGS) entry which is preliminary data.</text>
</comment>
<dbReference type="EC" id="3.4.21.-" evidence="7"/>